<evidence type="ECO:0000313" key="1">
    <source>
        <dbReference type="EMBL" id="CAB4307345.1"/>
    </source>
</evidence>
<dbReference type="EMBL" id="CAEKKB010000004">
    <property type="protein sequence ID" value="CAB4307345.1"/>
    <property type="molecule type" value="Genomic_DNA"/>
</dbReference>
<sequence>MCGVPGRTPLLKPLFEAFPIELKKRVKRGEGELGKKGMWRWVRPKWEESSSSVWKGTKGEESRMNLLIPGSKRRWLQWGRGIAAGITALMI</sequence>
<name>A0A6J5X5Q7_PRUAR</name>
<organism evidence="1 2">
    <name type="scientific">Prunus armeniaca</name>
    <name type="common">Apricot</name>
    <name type="synonym">Armeniaca vulgaris</name>
    <dbReference type="NCBI Taxonomy" id="36596"/>
    <lineage>
        <taxon>Eukaryota</taxon>
        <taxon>Viridiplantae</taxon>
        <taxon>Streptophyta</taxon>
        <taxon>Embryophyta</taxon>
        <taxon>Tracheophyta</taxon>
        <taxon>Spermatophyta</taxon>
        <taxon>Magnoliopsida</taxon>
        <taxon>eudicotyledons</taxon>
        <taxon>Gunneridae</taxon>
        <taxon>Pentapetalae</taxon>
        <taxon>rosids</taxon>
        <taxon>fabids</taxon>
        <taxon>Rosales</taxon>
        <taxon>Rosaceae</taxon>
        <taxon>Amygdaloideae</taxon>
        <taxon>Amygdaleae</taxon>
        <taxon>Prunus</taxon>
    </lineage>
</organism>
<protein>
    <submittedName>
        <fullName evidence="1">Uncharacterized protein</fullName>
    </submittedName>
</protein>
<evidence type="ECO:0000313" key="2">
    <source>
        <dbReference type="Proteomes" id="UP000507245"/>
    </source>
</evidence>
<accession>A0A6J5X5Q7</accession>
<proteinExistence type="predicted"/>
<keyword evidence="2" id="KW-1185">Reference proteome</keyword>
<reference evidence="2" key="1">
    <citation type="journal article" date="2020" name="Genome Biol.">
        <title>Gamete binning: chromosome-level and haplotype-resolved genome assembly enabled by high-throughput single-cell sequencing of gamete genomes.</title>
        <authorList>
            <person name="Campoy J.A."/>
            <person name="Sun H."/>
            <person name="Goel M."/>
            <person name="Jiao W.-B."/>
            <person name="Folz-Donahue K."/>
            <person name="Wang N."/>
            <person name="Rubio M."/>
            <person name="Liu C."/>
            <person name="Kukat C."/>
            <person name="Ruiz D."/>
            <person name="Huettel B."/>
            <person name="Schneeberger K."/>
        </authorList>
    </citation>
    <scope>NUCLEOTIDE SEQUENCE [LARGE SCALE GENOMIC DNA]</scope>
    <source>
        <strain evidence="2">cv. Rojo Pasion</strain>
    </source>
</reference>
<dbReference type="Proteomes" id="UP000507245">
    <property type="component" value="Unassembled WGS sequence"/>
</dbReference>
<gene>
    <name evidence="1" type="ORF">ORAREDHAP_LOCUS25944</name>
</gene>
<dbReference type="AlphaFoldDB" id="A0A6J5X5Q7"/>